<keyword evidence="2" id="KW-1185">Reference proteome</keyword>
<organism evidence="1 2">
    <name type="scientific">Corynebacterium testudinoris</name>
    <dbReference type="NCBI Taxonomy" id="136857"/>
    <lineage>
        <taxon>Bacteria</taxon>
        <taxon>Bacillati</taxon>
        <taxon>Actinomycetota</taxon>
        <taxon>Actinomycetes</taxon>
        <taxon>Mycobacteriales</taxon>
        <taxon>Corynebacteriaceae</taxon>
        <taxon>Corynebacterium</taxon>
    </lineage>
</organism>
<dbReference type="RefSeq" id="WP_047253834.1">
    <property type="nucleotide sequence ID" value="NZ_CP011545.1"/>
</dbReference>
<protein>
    <submittedName>
        <fullName evidence="1">Uncharacterized protein</fullName>
    </submittedName>
</protein>
<gene>
    <name evidence="1" type="ORF">CTEST_11575</name>
</gene>
<dbReference type="EMBL" id="CP011545">
    <property type="protein sequence ID" value="AKK09722.1"/>
    <property type="molecule type" value="Genomic_DNA"/>
</dbReference>
<accession>A0A0G3HF20</accession>
<dbReference type="PATRIC" id="fig|136857.5.peg.2284"/>
<dbReference type="STRING" id="136857.CTEST_11575"/>
<sequence length="104" mass="11769">MTDVHLHSWTFKSFPAEAALLSYSDDPDWAYSVSFSMVGGEYEDGVDEMLDLLDLRQVTPVPRDVVEAVRKLFTDPEEWSDEEIEKANRVLDKVAALGRGVEFS</sequence>
<evidence type="ECO:0000313" key="1">
    <source>
        <dbReference type="EMBL" id="AKK09722.1"/>
    </source>
</evidence>
<dbReference type="Proteomes" id="UP000035540">
    <property type="component" value="Chromosome"/>
</dbReference>
<proteinExistence type="predicted"/>
<name>A0A0G3HF20_9CORY</name>
<dbReference type="AlphaFoldDB" id="A0A0G3HF20"/>
<dbReference type="KEGG" id="cted:CTEST_11575"/>
<reference evidence="2" key="2">
    <citation type="submission" date="2015-05" db="EMBL/GenBank/DDBJ databases">
        <title>Complete genome sequence of Corynebacterium testudinoris DSM 44614, recovered from necrotic lesions in the mouth of a tortoise.</title>
        <authorList>
            <person name="Ruckert C."/>
            <person name="Albersmeier A."/>
            <person name="Winkler A."/>
            <person name="Tauch A."/>
        </authorList>
    </citation>
    <scope>NUCLEOTIDE SEQUENCE [LARGE SCALE GENOMIC DNA]</scope>
    <source>
        <strain evidence="2">DSM 44614</strain>
    </source>
</reference>
<evidence type="ECO:0000313" key="2">
    <source>
        <dbReference type="Proteomes" id="UP000035540"/>
    </source>
</evidence>
<reference evidence="1 2" key="1">
    <citation type="journal article" date="2015" name="Genome Announc.">
        <title>Complete Genome Sequence of the Type Strain Corynebacterium testudinoris DSM 44614, Recovered from Necrotic Lesions in the Mouth of a Tortoise.</title>
        <authorList>
            <person name="Ruckert C."/>
            <person name="Kriete M."/>
            <person name="Jaenicke S."/>
            <person name="Winkler A."/>
            <person name="Tauch A."/>
        </authorList>
    </citation>
    <scope>NUCLEOTIDE SEQUENCE [LARGE SCALE GENOMIC DNA]</scope>
    <source>
        <strain evidence="1 2">DSM 44614</strain>
    </source>
</reference>